<organism evidence="1 2">
    <name type="scientific">Mycobacterium intracellulare subsp. chimaera</name>
    <dbReference type="NCBI Taxonomy" id="222805"/>
    <lineage>
        <taxon>Bacteria</taxon>
        <taxon>Bacillati</taxon>
        <taxon>Actinomycetota</taxon>
        <taxon>Actinomycetes</taxon>
        <taxon>Mycobacteriales</taxon>
        <taxon>Mycobacteriaceae</taxon>
        <taxon>Mycobacterium</taxon>
        <taxon>Mycobacterium avium complex (MAC)</taxon>
    </lineage>
</organism>
<evidence type="ECO:0000313" key="2">
    <source>
        <dbReference type="Proteomes" id="UP000198286"/>
    </source>
</evidence>
<proteinExistence type="predicted"/>
<dbReference type="EMBL" id="CP015267">
    <property type="protein sequence ID" value="ASL13226.1"/>
    <property type="molecule type" value="Genomic_DNA"/>
</dbReference>
<gene>
    <name evidence="1" type="ORF">MYCOZU2_00772</name>
</gene>
<name>A0A220XP88_MYCIT</name>
<accession>A0A220XP88</accession>
<dbReference type="AlphaFoldDB" id="A0A220XP88"/>
<reference evidence="1 2" key="1">
    <citation type="journal article" date="2017" name="Lancet Infect. Dis.">
        <title>Global outbreak of severe Mycobacterium chimaera disease after cardiac surgery: a molecular epidemiological study.</title>
        <authorList>
            <person name="van Ingen J."/>
            <person name="Kohl T."/>
            <person name="Kranzer K."/>
            <person name="Hasse B."/>
            <person name="Keller P."/>
            <person name="Szafranska A."/>
            <person name="Hillemann D."/>
            <person name="Chand M."/>
            <person name="Schreiber P."/>
            <person name="Sommerstein R."/>
            <person name="Berger C."/>
            <person name="Genoni M."/>
            <person name="Ruegg C."/>
            <person name="Troillet N."/>
            <person name="Widmer A.F."/>
            <person name="Becker S.L."/>
            <person name="Herrmann M."/>
            <person name="Eckmanns T."/>
            <person name="Haller S."/>
            <person name="Hoeller C."/>
            <person name="Debast S.B."/>
            <person name="Wolfhagen M.J."/>
            <person name="Hopman J."/>
            <person name="Kluytmans J."/>
            <person name="Langelaar M."/>
            <person name="Notermans D.W."/>
            <person name="ten Oever J."/>
            <person name="van den Barselaar P."/>
            <person name="Vonk A.B.A."/>
            <person name="Vos M.C."/>
            <person name="Ahmed N."/>
            <person name="Brown T."/>
            <person name="Crook D."/>
            <person name="Lamagni T."/>
            <person name="Phin N."/>
            <person name="Smith E.G."/>
            <person name="Zambon M."/>
            <person name="Serr A."/>
            <person name="Goetting T."/>
            <person name="Ebner W."/>
            <person name="Thuermer A."/>
            <person name="Utpatel C."/>
            <person name="Sproer C."/>
            <person name="Bunk B."/>
            <person name="Nubel U."/>
            <person name="Bloemberg G."/>
            <person name="Bottger E."/>
            <person name="Niemann S."/>
            <person name="Wagner D."/>
            <person name="Sax H."/>
        </authorList>
    </citation>
    <scope>NUCLEOTIDE SEQUENCE [LARGE SCALE GENOMIC DNA]</scope>
    <source>
        <strain evidence="1 2">ZUERICH-2</strain>
    </source>
</reference>
<protein>
    <submittedName>
        <fullName evidence="1">Uncharacterized protein</fullName>
    </submittedName>
</protein>
<dbReference type="Proteomes" id="UP000198286">
    <property type="component" value="Chromosome"/>
</dbReference>
<evidence type="ECO:0000313" key="1">
    <source>
        <dbReference type="EMBL" id="ASL13226.1"/>
    </source>
</evidence>
<sequence length="79" mass="8759">MGKPRSLLRTLSIGTAGRRHPCRSDKNHVLNKGDPILIVKVDRDTAHYCSDCARTFINTARQQLSALEEELGRTTPPSS</sequence>